<keyword evidence="2" id="KW-1185">Reference proteome</keyword>
<name>A0ABR4A0J2_9LECA</name>
<dbReference type="EMBL" id="JBEFKJ010000030">
    <property type="protein sequence ID" value="KAL2038801.1"/>
    <property type="molecule type" value="Genomic_DNA"/>
</dbReference>
<protein>
    <recommendedName>
        <fullName evidence="3">F-box domain-containing protein</fullName>
    </recommendedName>
</protein>
<organism evidence="1 2">
    <name type="scientific">Stereocaulon virgatum</name>
    <dbReference type="NCBI Taxonomy" id="373712"/>
    <lineage>
        <taxon>Eukaryota</taxon>
        <taxon>Fungi</taxon>
        <taxon>Dikarya</taxon>
        <taxon>Ascomycota</taxon>
        <taxon>Pezizomycotina</taxon>
        <taxon>Lecanoromycetes</taxon>
        <taxon>OSLEUM clade</taxon>
        <taxon>Lecanoromycetidae</taxon>
        <taxon>Lecanorales</taxon>
        <taxon>Lecanorineae</taxon>
        <taxon>Stereocaulaceae</taxon>
        <taxon>Stereocaulon</taxon>
    </lineage>
</organism>
<evidence type="ECO:0000313" key="1">
    <source>
        <dbReference type="EMBL" id="KAL2038801.1"/>
    </source>
</evidence>
<proteinExistence type="predicted"/>
<sequence>MPCSSSVGLSIMDLTAMKRKYRHRCSLDSSFHRKYMAEVRRLTEDGKSTSLFIEPKTSHQDICSSLPTPLQLLPAETILMISDLLPLSGIMVLSHTCRALSIKLRVSTQGVLGEPRIITNIPPPPTPKKITSQEGATAYIVST</sequence>
<gene>
    <name evidence="1" type="ORF">N7G274_008559</name>
</gene>
<accession>A0ABR4A0J2</accession>
<evidence type="ECO:0000313" key="2">
    <source>
        <dbReference type="Proteomes" id="UP001590950"/>
    </source>
</evidence>
<dbReference type="Proteomes" id="UP001590950">
    <property type="component" value="Unassembled WGS sequence"/>
</dbReference>
<evidence type="ECO:0008006" key="3">
    <source>
        <dbReference type="Google" id="ProtNLM"/>
    </source>
</evidence>
<reference evidence="1 2" key="1">
    <citation type="submission" date="2024-09" db="EMBL/GenBank/DDBJ databases">
        <title>Rethinking Asexuality: The Enigmatic Case of Functional Sexual Genes in Lepraria (Stereocaulaceae).</title>
        <authorList>
            <person name="Doellman M."/>
            <person name="Sun Y."/>
            <person name="Barcenas-Pena A."/>
            <person name="Lumbsch H.T."/>
            <person name="Grewe F."/>
        </authorList>
    </citation>
    <scope>NUCLEOTIDE SEQUENCE [LARGE SCALE GENOMIC DNA]</scope>
    <source>
        <strain evidence="1 2">Mercado 3170</strain>
    </source>
</reference>
<comment type="caution">
    <text evidence="1">The sequence shown here is derived from an EMBL/GenBank/DDBJ whole genome shotgun (WGS) entry which is preliminary data.</text>
</comment>